<dbReference type="PANTHER" id="PTHR34611:SF2">
    <property type="entry name" value="INACTIVE RECOMBINATION-PROMOTING NUCLEASE-LIKE PROTEIN RPNE-RELATED"/>
    <property type="match status" value="1"/>
</dbReference>
<evidence type="ECO:0000313" key="2">
    <source>
        <dbReference type="EMBL" id="XBO74712.1"/>
    </source>
</evidence>
<dbReference type="EMBL" id="CP098828">
    <property type="protein sequence ID" value="XBO74712.1"/>
    <property type="molecule type" value="Genomic_DNA"/>
</dbReference>
<dbReference type="AlphaFoldDB" id="A0AAU7KT58"/>
<feature type="domain" description="Transposase (putative) YhgA-like" evidence="1">
    <location>
        <begin position="1"/>
        <end position="119"/>
    </location>
</feature>
<organism evidence="2">
    <name type="scientific">Halomonas sp. H10-59</name>
    <dbReference type="NCBI Taxonomy" id="2950874"/>
    <lineage>
        <taxon>Bacteria</taxon>
        <taxon>Pseudomonadati</taxon>
        <taxon>Pseudomonadota</taxon>
        <taxon>Gammaproteobacteria</taxon>
        <taxon>Oceanospirillales</taxon>
        <taxon>Halomonadaceae</taxon>
        <taxon>Halomonas</taxon>
    </lineage>
</organism>
<proteinExistence type="predicted"/>
<accession>A0AAU7KT58</accession>
<evidence type="ECO:0000259" key="1">
    <source>
        <dbReference type="Pfam" id="PF04754"/>
    </source>
</evidence>
<protein>
    <submittedName>
        <fullName evidence="2">Rpn family recombination-promoting nuclease/putative transposase</fullName>
    </submittedName>
</protein>
<dbReference type="PANTHER" id="PTHR34611">
    <property type="match status" value="1"/>
</dbReference>
<dbReference type="InterPro" id="IPR051699">
    <property type="entry name" value="Rpn/YhgA-like_nuclease"/>
</dbReference>
<gene>
    <name evidence="2" type="ORF">NFG57_18160</name>
</gene>
<sequence>MALRIMTYVGLLYQDLVKQRKLASKRSLPPVLPIVLYNGERRWSAAKELSELIHPAAAQLARYQPSQSYLLLDEGAIVADERWPTDTRNLVAAIFRLEYHHSQQDVIDTIGQLVEWLKSPGQARLRRHFATWIKRVLLPNWVPGGNDDHEQWQALNDLEEVHTMLSERAKRWPEQWKQKGLEEGREEGRLEAARNLLARTAMDDREIAEICELELEQVAELRRQA</sequence>
<dbReference type="GO" id="GO:1990238">
    <property type="term" value="F:double-stranded DNA endonuclease activity"/>
    <property type="evidence" value="ECO:0007669"/>
    <property type="project" value="TreeGrafter"/>
</dbReference>
<dbReference type="GO" id="GO:0006310">
    <property type="term" value="P:DNA recombination"/>
    <property type="evidence" value="ECO:0007669"/>
    <property type="project" value="TreeGrafter"/>
</dbReference>
<dbReference type="Pfam" id="PF04754">
    <property type="entry name" value="Transposase_31"/>
    <property type="match status" value="1"/>
</dbReference>
<reference evidence="2" key="1">
    <citation type="submission" date="2022-06" db="EMBL/GenBank/DDBJ databases">
        <title>A novel DMS-producing enzyme.</title>
        <authorList>
            <person name="Zhang Y."/>
        </authorList>
    </citation>
    <scope>NUCLEOTIDE SEQUENCE</scope>
    <source>
        <strain evidence="2">H10-59</strain>
    </source>
</reference>
<dbReference type="InterPro" id="IPR006842">
    <property type="entry name" value="Transposase_31"/>
</dbReference>
<name>A0AAU7KT58_9GAMM</name>